<protein>
    <submittedName>
        <fullName evidence="2">S-layer homology domain-containing protein</fullName>
    </submittedName>
</protein>
<evidence type="ECO:0000313" key="3">
    <source>
        <dbReference type="Proteomes" id="UP000647273"/>
    </source>
</evidence>
<dbReference type="PANTHER" id="PTHR43308">
    <property type="entry name" value="OUTER MEMBRANE PROTEIN ALPHA-RELATED"/>
    <property type="match status" value="1"/>
</dbReference>
<keyword evidence="3" id="KW-1185">Reference proteome</keyword>
<dbReference type="PROSITE" id="PS51272">
    <property type="entry name" value="SLH"/>
    <property type="match status" value="3"/>
</dbReference>
<proteinExistence type="predicted"/>
<accession>A0ABR8ARI7</accession>
<dbReference type="InterPro" id="IPR032774">
    <property type="entry name" value="WG_beta_rep"/>
</dbReference>
<dbReference type="PANTHER" id="PTHR43308:SF5">
    <property type="entry name" value="S-LAYER PROTEIN _ PEPTIDOGLYCAN ENDO-BETA-N-ACETYLGLUCOSAMINIDASE"/>
    <property type="match status" value="1"/>
</dbReference>
<comment type="caution">
    <text evidence="2">The sequence shown here is derived from an EMBL/GenBank/DDBJ whole genome shotgun (WGS) entry which is preliminary data.</text>
</comment>
<gene>
    <name evidence="2" type="ORF">H6G08_06750</name>
</gene>
<feature type="domain" description="SLH" evidence="1">
    <location>
        <begin position="2"/>
        <end position="65"/>
    </location>
</feature>
<feature type="domain" description="SLH" evidence="1">
    <location>
        <begin position="66"/>
        <end position="126"/>
    </location>
</feature>
<dbReference type="RefSeq" id="WP_190539879.1">
    <property type="nucleotide sequence ID" value="NZ_CAWPNP010000135.1"/>
</dbReference>
<dbReference type="InterPro" id="IPR001119">
    <property type="entry name" value="SLH_dom"/>
</dbReference>
<evidence type="ECO:0000313" key="2">
    <source>
        <dbReference type="EMBL" id="MBD2224194.1"/>
    </source>
</evidence>
<dbReference type="Proteomes" id="UP000647273">
    <property type="component" value="Unassembled WGS sequence"/>
</dbReference>
<dbReference type="EMBL" id="JACJQG010000009">
    <property type="protein sequence ID" value="MBD2224194.1"/>
    <property type="molecule type" value="Genomic_DNA"/>
</dbReference>
<feature type="domain" description="SLH" evidence="1">
    <location>
        <begin position="129"/>
        <end position="193"/>
    </location>
</feature>
<reference evidence="2 3" key="1">
    <citation type="journal article" date="2020" name="ISME J.">
        <title>Comparative genomics reveals insights into cyanobacterial evolution and habitat adaptation.</title>
        <authorList>
            <person name="Chen M.Y."/>
            <person name="Teng W.K."/>
            <person name="Zhao L."/>
            <person name="Hu C.X."/>
            <person name="Zhou Y.K."/>
            <person name="Han B.P."/>
            <person name="Song L.R."/>
            <person name="Shu W.S."/>
        </authorList>
    </citation>
    <scope>NUCLEOTIDE SEQUENCE [LARGE SCALE GENOMIC DNA]</scope>
    <source>
        <strain evidence="2 3">FACHB-343</strain>
    </source>
</reference>
<dbReference type="Pfam" id="PF14903">
    <property type="entry name" value="WG_beta_rep"/>
    <property type="match status" value="1"/>
</dbReference>
<name>A0ABR8ARI7_9CYAN</name>
<dbReference type="InterPro" id="IPR051465">
    <property type="entry name" value="Cell_Envelope_Struct_Comp"/>
</dbReference>
<evidence type="ECO:0000259" key="1">
    <source>
        <dbReference type="PROSITE" id="PS51272"/>
    </source>
</evidence>
<dbReference type="Pfam" id="PF00395">
    <property type="entry name" value="SLH"/>
    <property type="match status" value="3"/>
</dbReference>
<organism evidence="2 3">
    <name type="scientific">Calothrix anomala FACHB-343</name>
    <dbReference type="NCBI Taxonomy" id="2692894"/>
    <lineage>
        <taxon>Bacteria</taxon>
        <taxon>Bacillati</taxon>
        <taxon>Cyanobacteriota</taxon>
        <taxon>Cyanophyceae</taxon>
        <taxon>Nostocales</taxon>
        <taxon>Calotrichaceae</taxon>
        <taxon>Calothrix</taxon>
    </lineage>
</organism>
<sequence length="262" mass="28644">MVNNPLFSDIQNHWAKASILAASQRNILKGYPDGTFRPNAPVTRAEFAAIIVTGLPKQSVSRPPITFTDVPASHWAAKAIAQAYQTNFLSGYPNSLFKPSEQVLRVQAFAAVASGLKYQATADPTSILKKNYDDLAQIPSYAINAIAAATEKAIVVNYPDIKRLQPNQNITRGEIAALVCRILGLQTVPYNYIPGIELFAIPPKFDTADAFTAELARVQINNQWGYIDKTGQFVIPPEFDEAHPFAEGLALVKDNIIKSSIT</sequence>